<evidence type="ECO:0000313" key="3">
    <source>
        <dbReference type="Proteomes" id="UP000078389"/>
    </source>
</evidence>
<dbReference type="PANTHER" id="PTHR33993">
    <property type="entry name" value="GLYOXALASE-RELATED"/>
    <property type="match status" value="1"/>
</dbReference>
<evidence type="ECO:0000313" key="2">
    <source>
        <dbReference type="EMBL" id="OAM78746.1"/>
    </source>
</evidence>
<feature type="domain" description="VOC" evidence="1">
    <location>
        <begin position="3"/>
        <end position="113"/>
    </location>
</feature>
<dbReference type="Gene3D" id="3.10.180.10">
    <property type="entry name" value="2,3-Dihydroxybiphenyl 1,2-Dioxygenase, domain 1"/>
    <property type="match status" value="1"/>
</dbReference>
<evidence type="ECO:0000259" key="1">
    <source>
        <dbReference type="PROSITE" id="PS51819"/>
    </source>
</evidence>
<dbReference type="OrthoDB" id="9793039at2"/>
<gene>
    <name evidence="2" type="ORF">A3840_05305</name>
</gene>
<proteinExistence type="predicted"/>
<dbReference type="EMBL" id="LVVY01000067">
    <property type="protein sequence ID" value="OAM78746.1"/>
    <property type="molecule type" value="Genomic_DNA"/>
</dbReference>
<dbReference type="AlphaFoldDB" id="A0A178I3B3"/>
<dbReference type="InterPro" id="IPR052164">
    <property type="entry name" value="Anthracycline_SecMetBiosynth"/>
</dbReference>
<dbReference type="PANTHER" id="PTHR33993:SF14">
    <property type="entry name" value="GB|AAF24581.1"/>
    <property type="match status" value="1"/>
</dbReference>
<dbReference type="Proteomes" id="UP000078389">
    <property type="component" value="Unassembled WGS sequence"/>
</dbReference>
<dbReference type="InterPro" id="IPR037523">
    <property type="entry name" value="VOC_core"/>
</dbReference>
<comment type="caution">
    <text evidence="2">The sequence shown here is derived from an EMBL/GenBank/DDBJ whole genome shotgun (WGS) entry which is preliminary data.</text>
</comment>
<sequence>MTTFVHFEITAADVEAIAGFYAEALGLVATPSPFLPGYTLLGNAAGPLGAVMDRKFQSQSTIVWFGVEDIEASLAAIVAAGGRQAGDINAIPGQGRLAYASDPNGTIFGLKQAENR</sequence>
<dbReference type="PROSITE" id="PS51819">
    <property type="entry name" value="VOC"/>
    <property type="match status" value="1"/>
</dbReference>
<dbReference type="Pfam" id="PF18029">
    <property type="entry name" value="Glyoxalase_6"/>
    <property type="match status" value="1"/>
</dbReference>
<reference evidence="2 3" key="1">
    <citation type="submission" date="2016-03" db="EMBL/GenBank/DDBJ databases">
        <title>Genome sequencing of Devosia sp. S37.</title>
        <authorList>
            <person name="Mohd Nor M."/>
        </authorList>
    </citation>
    <scope>NUCLEOTIDE SEQUENCE [LARGE SCALE GENOMIC DNA]</scope>
    <source>
        <strain evidence="2 3">S37</strain>
    </source>
</reference>
<accession>A0A178I3B3</accession>
<name>A0A178I3B3_9HYPH</name>
<dbReference type="InterPro" id="IPR041581">
    <property type="entry name" value="Glyoxalase_6"/>
</dbReference>
<protein>
    <recommendedName>
        <fullName evidence="1">VOC domain-containing protein</fullName>
    </recommendedName>
</protein>
<dbReference type="STRING" id="1770058.A3840_05305"/>
<dbReference type="SUPFAM" id="SSF54593">
    <property type="entry name" value="Glyoxalase/Bleomycin resistance protein/Dihydroxybiphenyl dioxygenase"/>
    <property type="match status" value="1"/>
</dbReference>
<organism evidence="2 3">
    <name type="scientific">Devosia elaeis</name>
    <dbReference type="NCBI Taxonomy" id="1770058"/>
    <lineage>
        <taxon>Bacteria</taxon>
        <taxon>Pseudomonadati</taxon>
        <taxon>Pseudomonadota</taxon>
        <taxon>Alphaproteobacteria</taxon>
        <taxon>Hyphomicrobiales</taxon>
        <taxon>Devosiaceae</taxon>
        <taxon>Devosia</taxon>
    </lineage>
</organism>
<dbReference type="RefSeq" id="WP_067452985.1">
    <property type="nucleotide sequence ID" value="NZ_LVVY01000067.1"/>
</dbReference>
<dbReference type="InterPro" id="IPR029068">
    <property type="entry name" value="Glyas_Bleomycin-R_OHBP_Dase"/>
</dbReference>
<keyword evidence="3" id="KW-1185">Reference proteome</keyword>